<feature type="compositionally biased region" description="Basic and acidic residues" evidence="1">
    <location>
        <begin position="7"/>
        <end position="16"/>
    </location>
</feature>
<sequence>MSWKAKSTGEWREHVYSKSTPVESKVVEETTTTQSIPPGG</sequence>
<evidence type="ECO:0000313" key="2">
    <source>
        <dbReference type="EMBL" id="ERH14596.1"/>
    </source>
</evidence>
<evidence type="ECO:0000313" key="3">
    <source>
        <dbReference type="Proteomes" id="UP000016498"/>
    </source>
</evidence>
<feature type="compositionally biased region" description="Low complexity" evidence="1">
    <location>
        <begin position="17"/>
        <end position="33"/>
    </location>
</feature>
<protein>
    <submittedName>
        <fullName evidence="2">Uncharacterized protein</fullName>
    </submittedName>
</protein>
<gene>
    <name evidence="2" type="ORF">HMPREF1549_03429</name>
</gene>
<dbReference type="Proteomes" id="UP000016498">
    <property type="component" value="Unassembled WGS sequence"/>
</dbReference>
<reference evidence="2 3" key="1">
    <citation type="submission" date="2013-06" db="EMBL/GenBank/DDBJ databases">
        <authorList>
            <person name="Weinstock G."/>
            <person name="Sodergren E."/>
            <person name="Lobos E.A."/>
            <person name="Fulton L."/>
            <person name="Fulton R."/>
            <person name="Courtney L."/>
            <person name="Fronick C."/>
            <person name="O'Laughlin M."/>
            <person name="Godfrey J."/>
            <person name="Wilson R.M."/>
            <person name="Miner T."/>
            <person name="Farmer C."/>
            <person name="Delehaunty K."/>
            <person name="Cordes M."/>
            <person name="Minx P."/>
            <person name="Tomlinson C."/>
            <person name="Chen J."/>
            <person name="Wollam A."/>
            <person name="Pepin K.H."/>
            <person name="Bhonagiri V."/>
            <person name="Zhang X."/>
            <person name="Warren W."/>
            <person name="Mitreva M."/>
            <person name="Mardis E.R."/>
            <person name="Wilson R.K."/>
        </authorList>
    </citation>
    <scope>NUCLEOTIDE SEQUENCE [LARGE SCALE GENOMIC DNA]</scope>
    <source>
        <strain evidence="2 3">F0510</strain>
    </source>
</reference>
<accession>U1PVV8</accession>
<dbReference type="EMBL" id="AWSD01000428">
    <property type="protein sequence ID" value="ERH14596.1"/>
    <property type="molecule type" value="Genomic_DNA"/>
</dbReference>
<feature type="region of interest" description="Disordered" evidence="1">
    <location>
        <begin position="1"/>
        <end position="40"/>
    </location>
</feature>
<organism evidence="2 3">
    <name type="scientific">Actinomyces johnsonii F0510</name>
    <dbReference type="NCBI Taxonomy" id="1227262"/>
    <lineage>
        <taxon>Bacteria</taxon>
        <taxon>Bacillati</taxon>
        <taxon>Actinomycetota</taxon>
        <taxon>Actinomycetes</taxon>
        <taxon>Actinomycetales</taxon>
        <taxon>Actinomycetaceae</taxon>
        <taxon>Actinomyces</taxon>
    </lineage>
</organism>
<dbReference type="AlphaFoldDB" id="U1PVV8"/>
<dbReference type="HOGENOM" id="CLU_3283566_0_0_11"/>
<proteinExistence type="predicted"/>
<evidence type="ECO:0000256" key="1">
    <source>
        <dbReference type="SAM" id="MobiDB-lite"/>
    </source>
</evidence>
<comment type="caution">
    <text evidence="2">The sequence shown here is derived from an EMBL/GenBank/DDBJ whole genome shotgun (WGS) entry which is preliminary data.</text>
</comment>
<name>U1PVV8_9ACTO</name>